<name>A0A1V6SS35_9EURO</name>
<proteinExistence type="predicted"/>
<dbReference type="OrthoDB" id="4369720at2759"/>
<dbReference type="EMBL" id="MLQL01000026">
    <property type="protein sequence ID" value="OQE16857.1"/>
    <property type="molecule type" value="Genomic_DNA"/>
</dbReference>
<protein>
    <submittedName>
        <fullName evidence="1">Uncharacterized protein</fullName>
    </submittedName>
</protein>
<sequence length="328" mass="36865">MRFFALPPASTFLHHHQRLGKLQTSWRRSDARRARLSSSSIVAGNFSLLCFISCCNLLNSGFAYPSSSADQVVLPALSFLLIGLRRCFEWTACKRRTGDSERKRLIPESLQEVETFLRGCPVDKVSSGHTVVLSSYNTWAARTTTEIDGDGNATNRSRKTVQKEIDPMAVDLTLSTICGRRRLSDALVFLIAGHDVVPQRSRYGKWLAVIDQKTTLYINAENYDWTHFKEIPSIRCVAHNLTEAEGHGLQREPYTTEDTQARTNIEVTNIRDDKIVKALFVERKAPRSAIATMTQWGKQMITTIAIFMAWQPLGVKPVSSNCLQGLKS</sequence>
<dbReference type="STRING" id="254877.A0A1V6SS35"/>
<organism evidence="1 2">
    <name type="scientific">Penicillium flavigenum</name>
    <dbReference type="NCBI Taxonomy" id="254877"/>
    <lineage>
        <taxon>Eukaryota</taxon>
        <taxon>Fungi</taxon>
        <taxon>Dikarya</taxon>
        <taxon>Ascomycota</taxon>
        <taxon>Pezizomycotina</taxon>
        <taxon>Eurotiomycetes</taxon>
        <taxon>Eurotiomycetidae</taxon>
        <taxon>Eurotiales</taxon>
        <taxon>Aspergillaceae</taxon>
        <taxon>Penicillium</taxon>
    </lineage>
</organism>
<accession>A0A1V6SS35</accession>
<dbReference type="Proteomes" id="UP000191342">
    <property type="component" value="Unassembled WGS sequence"/>
</dbReference>
<comment type="caution">
    <text evidence="1">The sequence shown here is derived from an EMBL/GenBank/DDBJ whole genome shotgun (WGS) entry which is preliminary data.</text>
</comment>
<dbReference type="AlphaFoldDB" id="A0A1V6SS35"/>
<gene>
    <name evidence="1" type="ORF">PENFLA_c026G08864</name>
</gene>
<reference evidence="2" key="1">
    <citation type="journal article" date="2017" name="Nat. Microbiol.">
        <title>Global analysis of biosynthetic gene clusters reveals vast potential of secondary metabolite production in Penicillium species.</title>
        <authorList>
            <person name="Nielsen J.C."/>
            <person name="Grijseels S."/>
            <person name="Prigent S."/>
            <person name="Ji B."/>
            <person name="Dainat J."/>
            <person name="Nielsen K.F."/>
            <person name="Frisvad J.C."/>
            <person name="Workman M."/>
            <person name="Nielsen J."/>
        </authorList>
    </citation>
    <scope>NUCLEOTIDE SEQUENCE [LARGE SCALE GENOMIC DNA]</scope>
    <source>
        <strain evidence="2">IBT 14082</strain>
    </source>
</reference>
<evidence type="ECO:0000313" key="2">
    <source>
        <dbReference type="Proteomes" id="UP000191342"/>
    </source>
</evidence>
<evidence type="ECO:0000313" key="1">
    <source>
        <dbReference type="EMBL" id="OQE16857.1"/>
    </source>
</evidence>
<keyword evidence="2" id="KW-1185">Reference proteome</keyword>